<evidence type="ECO:0000256" key="1">
    <source>
        <dbReference type="SAM" id="Phobius"/>
    </source>
</evidence>
<sequence>MSDISFAISAIDNFSKPLDDLSSKVESLSSKAENFGNKVADVGGGMTKWVSGPIAAAGVAAFGLATKVGNTADRILDLRDITGMSTDSIQEWQHVAKIAGVETEAVTHATEGLVRRLPQIAKEGGPAYEAIEKLGYSAEDLSNMTPDDMIDSLIGSLAGMEDPLERNALGSQIFGGAWKDMAPILGMGEDAINDLRGEAHELGGVMDGDALNAANEFRQSMVRLQTQAMAFANEIGAKVAPILTDVLIPAFQDHLLPILQSVGDKVMELIDWFAALSPEGQKTALMIVGIVAAIGPALVIIGKLIGAVKLAGVAFTVLTGPIGLGIAAVAAFVAIGWVVYKNWGEIIGWINEKFPFMGKVIESAMEAIRNIISIVWKYVKDTFSNTLDFLKALVRGDFQGMKDSVSKQMTLARGAISRIWSEIKAHFGRVLDEIWSNVKEKFEDMVSSVREKMGNVKTTISEIWGEVQAFFAGIDLYQIGRDIVQGLINGITGMGGTLKRKVTSFIDENVPAPIKKLLGIASPSKLMEQYGNWTGEGFTIGMEDAIPDVSGISKQLATASVPEIPNRRERYITQTQPQPVTASQSERPIHLQIDLDGETVARKVFNPMDNMLGQSMRQASYMSGVR</sequence>
<gene>
    <name evidence="2" type="ORF">BkAM31D_19520</name>
</gene>
<proteinExistence type="predicted"/>
<keyword evidence="1" id="KW-0472">Membrane</keyword>
<reference evidence="2 3" key="1">
    <citation type="submission" date="2017-04" db="EMBL/GenBank/DDBJ databases">
        <title>Bacillus krulwichiae AM31D Genome sequencing and assembly.</title>
        <authorList>
            <person name="Krulwich T.A."/>
            <person name="Anastor L."/>
            <person name="Ehrlich R."/>
            <person name="Ehrlich G.D."/>
            <person name="Janto B."/>
        </authorList>
    </citation>
    <scope>NUCLEOTIDE SEQUENCE [LARGE SCALE GENOMIC DNA]</scope>
    <source>
        <strain evidence="2 3">AM31D</strain>
    </source>
</reference>
<dbReference type="Proteomes" id="UP000193006">
    <property type="component" value="Chromosome"/>
</dbReference>
<dbReference type="Gene3D" id="1.20.120.20">
    <property type="entry name" value="Apolipoprotein"/>
    <property type="match status" value="1"/>
</dbReference>
<dbReference type="AlphaFoldDB" id="A0A1X9MEI0"/>
<evidence type="ECO:0008006" key="4">
    <source>
        <dbReference type="Google" id="ProtNLM"/>
    </source>
</evidence>
<protein>
    <recommendedName>
        <fullName evidence="4">Phage-related minor tail protein</fullName>
    </recommendedName>
</protein>
<dbReference type="KEGG" id="bkw:BkAM31D_19520"/>
<dbReference type="PANTHER" id="PTHR37813">
    <property type="entry name" value="FELS-2 PROPHAGE PROTEIN"/>
    <property type="match status" value="1"/>
</dbReference>
<keyword evidence="1" id="KW-1133">Transmembrane helix</keyword>
<dbReference type="EMBL" id="CP020814">
    <property type="protein sequence ID" value="ARK31847.1"/>
    <property type="molecule type" value="Genomic_DNA"/>
</dbReference>
<feature type="transmembrane region" description="Helical" evidence="1">
    <location>
        <begin position="283"/>
        <end position="301"/>
    </location>
</feature>
<keyword evidence="3" id="KW-1185">Reference proteome</keyword>
<dbReference type="RefSeq" id="WP_066156270.1">
    <property type="nucleotide sequence ID" value="NZ_CP020814.1"/>
</dbReference>
<dbReference type="STRING" id="199441.BkAM31D_19520"/>
<evidence type="ECO:0000313" key="2">
    <source>
        <dbReference type="EMBL" id="ARK31847.1"/>
    </source>
</evidence>
<accession>A0A1X9MEI0</accession>
<organism evidence="2 3">
    <name type="scientific">Halalkalibacter krulwichiae</name>
    <dbReference type="NCBI Taxonomy" id="199441"/>
    <lineage>
        <taxon>Bacteria</taxon>
        <taxon>Bacillati</taxon>
        <taxon>Bacillota</taxon>
        <taxon>Bacilli</taxon>
        <taxon>Bacillales</taxon>
        <taxon>Bacillaceae</taxon>
        <taxon>Halalkalibacter</taxon>
    </lineage>
</organism>
<dbReference type="PANTHER" id="PTHR37813:SF1">
    <property type="entry name" value="FELS-2 PROPHAGE PROTEIN"/>
    <property type="match status" value="1"/>
</dbReference>
<evidence type="ECO:0000313" key="3">
    <source>
        <dbReference type="Proteomes" id="UP000193006"/>
    </source>
</evidence>
<keyword evidence="1" id="KW-0812">Transmembrane</keyword>
<feature type="transmembrane region" description="Helical" evidence="1">
    <location>
        <begin position="313"/>
        <end position="340"/>
    </location>
</feature>
<name>A0A1X9MEI0_9BACI</name>